<keyword evidence="4" id="KW-0804">Transcription</keyword>
<dbReference type="PANTHER" id="PTHR43133">
    <property type="entry name" value="RNA POLYMERASE ECF-TYPE SIGMA FACTO"/>
    <property type="match status" value="1"/>
</dbReference>
<feature type="domain" description="RNA polymerase sigma-70 region 2" evidence="5">
    <location>
        <begin position="36"/>
        <end position="103"/>
    </location>
</feature>
<dbReference type="InterPro" id="IPR007627">
    <property type="entry name" value="RNA_pol_sigma70_r2"/>
</dbReference>
<dbReference type="Gene3D" id="1.10.1740.10">
    <property type="match status" value="1"/>
</dbReference>
<comment type="similarity">
    <text evidence="1">Belongs to the sigma-70 factor family. ECF subfamily.</text>
</comment>
<reference evidence="8" key="1">
    <citation type="journal article" date="2019" name="Int. J. Syst. Evol. Microbiol.">
        <title>The Global Catalogue of Microorganisms (GCM) 10K type strain sequencing project: providing services to taxonomists for standard genome sequencing and annotation.</title>
        <authorList>
            <consortium name="The Broad Institute Genomics Platform"/>
            <consortium name="The Broad Institute Genome Sequencing Center for Infectious Disease"/>
            <person name="Wu L."/>
            <person name="Ma J."/>
        </authorList>
    </citation>
    <scope>NUCLEOTIDE SEQUENCE [LARGE SCALE GENOMIC DNA]</scope>
    <source>
        <strain evidence="8">KCTC 42217</strain>
    </source>
</reference>
<dbReference type="InterPro" id="IPR013325">
    <property type="entry name" value="RNA_pol_sigma_r2"/>
</dbReference>
<evidence type="ECO:0000259" key="5">
    <source>
        <dbReference type="Pfam" id="PF04542"/>
    </source>
</evidence>
<proteinExistence type="inferred from homology"/>
<dbReference type="Pfam" id="PF08281">
    <property type="entry name" value="Sigma70_r4_2"/>
    <property type="match status" value="1"/>
</dbReference>
<gene>
    <name evidence="7" type="ORF">ACFSJU_00290</name>
</gene>
<dbReference type="InterPro" id="IPR013249">
    <property type="entry name" value="RNA_pol_sigma70_r4_t2"/>
</dbReference>
<dbReference type="PANTHER" id="PTHR43133:SF46">
    <property type="entry name" value="RNA POLYMERASE SIGMA-70 FACTOR ECF SUBFAMILY"/>
    <property type="match status" value="1"/>
</dbReference>
<dbReference type="EMBL" id="JBHUHZ010000001">
    <property type="protein sequence ID" value="MFD2160817.1"/>
    <property type="molecule type" value="Genomic_DNA"/>
</dbReference>
<keyword evidence="8" id="KW-1185">Reference proteome</keyword>
<evidence type="ECO:0000256" key="1">
    <source>
        <dbReference type="ARBA" id="ARBA00010641"/>
    </source>
</evidence>
<dbReference type="InterPro" id="IPR013324">
    <property type="entry name" value="RNA_pol_sigma_r3/r4-like"/>
</dbReference>
<evidence type="ECO:0000313" key="8">
    <source>
        <dbReference type="Proteomes" id="UP001597387"/>
    </source>
</evidence>
<protein>
    <submittedName>
        <fullName evidence="7">RNA polymerase sigma factor</fullName>
    </submittedName>
</protein>
<organism evidence="7 8">
    <name type="scientific">Paradesertivirga mongoliensis</name>
    <dbReference type="NCBI Taxonomy" id="2100740"/>
    <lineage>
        <taxon>Bacteria</taxon>
        <taxon>Pseudomonadati</taxon>
        <taxon>Bacteroidota</taxon>
        <taxon>Sphingobacteriia</taxon>
        <taxon>Sphingobacteriales</taxon>
        <taxon>Sphingobacteriaceae</taxon>
        <taxon>Paradesertivirga</taxon>
    </lineage>
</organism>
<sequence>MALKTSKSECFSEFAEDENSVWRLFKAGDKAAYACLYEQYSALLFRYGCKVVSDKELVKDCMHDLFTEIWRNKTSLSNPVSVRNYLVKSLRNKLIRELSKQAKFISNEILDETEQGHVNSKEFDCVFSETKHENEKKLIRALRTLTNKQKEVIFLLYYNNLSPAEVAAIMSVSVRTIYNTAFNAVQSLKAEMAAAMILLLLHKDSF</sequence>
<evidence type="ECO:0000256" key="2">
    <source>
        <dbReference type="ARBA" id="ARBA00023015"/>
    </source>
</evidence>
<evidence type="ECO:0000256" key="4">
    <source>
        <dbReference type="ARBA" id="ARBA00023163"/>
    </source>
</evidence>
<dbReference type="RefSeq" id="WP_255902122.1">
    <property type="nucleotide sequence ID" value="NZ_JAFMZO010000002.1"/>
</dbReference>
<keyword evidence="2" id="KW-0805">Transcription regulation</keyword>
<dbReference type="Pfam" id="PF04542">
    <property type="entry name" value="Sigma70_r2"/>
    <property type="match status" value="1"/>
</dbReference>
<evidence type="ECO:0000313" key="7">
    <source>
        <dbReference type="EMBL" id="MFD2160817.1"/>
    </source>
</evidence>
<dbReference type="InterPro" id="IPR036388">
    <property type="entry name" value="WH-like_DNA-bd_sf"/>
</dbReference>
<feature type="domain" description="RNA polymerase sigma factor 70 region 4 type 2" evidence="6">
    <location>
        <begin position="137"/>
        <end position="187"/>
    </location>
</feature>
<evidence type="ECO:0000256" key="3">
    <source>
        <dbReference type="ARBA" id="ARBA00023082"/>
    </source>
</evidence>
<dbReference type="SUPFAM" id="SSF88946">
    <property type="entry name" value="Sigma2 domain of RNA polymerase sigma factors"/>
    <property type="match status" value="1"/>
</dbReference>
<evidence type="ECO:0000259" key="6">
    <source>
        <dbReference type="Pfam" id="PF08281"/>
    </source>
</evidence>
<dbReference type="InterPro" id="IPR014284">
    <property type="entry name" value="RNA_pol_sigma-70_dom"/>
</dbReference>
<name>A0ABW4ZG45_9SPHI</name>
<keyword evidence="3" id="KW-0731">Sigma factor</keyword>
<dbReference type="NCBIfam" id="TIGR02937">
    <property type="entry name" value="sigma70-ECF"/>
    <property type="match status" value="1"/>
</dbReference>
<dbReference type="InterPro" id="IPR039425">
    <property type="entry name" value="RNA_pol_sigma-70-like"/>
</dbReference>
<dbReference type="SUPFAM" id="SSF88659">
    <property type="entry name" value="Sigma3 and sigma4 domains of RNA polymerase sigma factors"/>
    <property type="match status" value="1"/>
</dbReference>
<comment type="caution">
    <text evidence="7">The sequence shown here is derived from an EMBL/GenBank/DDBJ whole genome shotgun (WGS) entry which is preliminary data.</text>
</comment>
<dbReference type="Gene3D" id="1.10.10.10">
    <property type="entry name" value="Winged helix-like DNA-binding domain superfamily/Winged helix DNA-binding domain"/>
    <property type="match status" value="1"/>
</dbReference>
<dbReference type="Proteomes" id="UP001597387">
    <property type="component" value="Unassembled WGS sequence"/>
</dbReference>
<accession>A0ABW4ZG45</accession>